<protein>
    <submittedName>
        <fullName evidence="1">Uncharacterized protein</fullName>
    </submittedName>
</protein>
<dbReference type="Gramene" id="rna-AYBTSS11_LOCUS13210">
    <property type="protein sequence ID" value="CAJ1948476.1"/>
    <property type="gene ID" value="gene-AYBTSS11_LOCUS13210"/>
</dbReference>
<dbReference type="Proteomes" id="UP001189624">
    <property type="component" value="Chromosome 4"/>
</dbReference>
<sequence>IMWVCTYTKVEEYLNSYLPTTELIIIIHIKEYSGLKNPDEWMQKYTAVGYEEKIVE</sequence>
<dbReference type="EMBL" id="OY731401">
    <property type="protein sequence ID" value="CAJ1948476.1"/>
    <property type="molecule type" value="Genomic_DNA"/>
</dbReference>
<proteinExistence type="predicted"/>
<reference evidence="1" key="1">
    <citation type="submission" date="2023-10" db="EMBL/GenBank/DDBJ databases">
        <authorList>
            <person name="Domelevo Entfellner J.-B."/>
        </authorList>
    </citation>
    <scope>NUCLEOTIDE SEQUENCE</scope>
</reference>
<keyword evidence="2" id="KW-1185">Reference proteome</keyword>
<organism evidence="1 2">
    <name type="scientific">Sphenostylis stenocarpa</name>
    <dbReference type="NCBI Taxonomy" id="92480"/>
    <lineage>
        <taxon>Eukaryota</taxon>
        <taxon>Viridiplantae</taxon>
        <taxon>Streptophyta</taxon>
        <taxon>Embryophyta</taxon>
        <taxon>Tracheophyta</taxon>
        <taxon>Spermatophyta</taxon>
        <taxon>Magnoliopsida</taxon>
        <taxon>eudicotyledons</taxon>
        <taxon>Gunneridae</taxon>
        <taxon>Pentapetalae</taxon>
        <taxon>rosids</taxon>
        <taxon>fabids</taxon>
        <taxon>Fabales</taxon>
        <taxon>Fabaceae</taxon>
        <taxon>Papilionoideae</taxon>
        <taxon>50 kb inversion clade</taxon>
        <taxon>NPAAA clade</taxon>
        <taxon>indigoferoid/millettioid clade</taxon>
        <taxon>Phaseoleae</taxon>
        <taxon>Sphenostylis</taxon>
    </lineage>
</organism>
<feature type="non-terminal residue" evidence="1">
    <location>
        <position position="56"/>
    </location>
</feature>
<dbReference type="AlphaFoldDB" id="A0AA86VMA1"/>
<accession>A0AA86VMA1</accession>
<name>A0AA86VMA1_9FABA</name>
<evidence type="ECO:0000313" key="2">
    <source>
        <dbReference type="Proteomes" id="UP001189624"/>
    </source>
</evidence>
<evidence type="ECO:0000313" key="1">
    <source>
        <dbReference type="EMBL" id="CAJ1948476.1"/>
    </source>
</evidence>
<feature type="non-terminal residue" evidence="1">
    <location>
        <position position="1"/>
    </location>
</feature>
<gene>
    <name evidence="1" type="ORF">AYBTSS11_LOCUS13210</name>
</gene>